<accession>A0ACC1HUB8</accession>
<comment type="caution">
    <text evidence="1">The sequence shown here is derived from an EMBL/GenBank/DDBJ whole genome shotgun (WGS) entry which is preliminary data.</text>
</comment>
<evidence type="ECO:0000313" key="1">
    <source>
        <dbReference type="EMBL" id="KAJ1679635.1"/>
    </source>
</evidence>
<dbReference type="EMBL" id="JAMZIH010000261">
    <property type="protein sequence ID" value="KAJ1679635.1"/>
    <property type="molecule type" value="Genomic_DNA"/>
</dbReference>
<sequence length="254" mass="28652">MGTPRKVQHYQEDPPPIKNPIRPSRKATTQQHCLKHAAGYAYPILKETASMVRETGGPGHQGGTNKLQQEVKSESQKKKSAWEGIVDLIVALYCSEAMSKGVARGDHPKGKALIISIVKKLVIMTCLRLVFSQIIRGKMVGKRSHLLGQQEEGLENDRNGVAGDLRDILGSLLGGPSSASELRARGLPFIDDEDKRTVDPDLERKLQEFGEGDDPEERRLFNRYKDLLIAKQWKRVHLRRYRRYMRYGIIMAAL</sequence>
<proteinExistence type="predicted"/>
<dbReference type="Proteomes" id="UP001145114">
    <property type="component" value="Unassembled WGS sequence"/>
</dbReference>
<evidence type="ECO:0000313" key="2">
    <source>
        <dbReference type="Proteomes" id="UP001145114"/>
    </source>
</evidence>
<gene>
    <name evidence="1" type="ORF">EV182_001645</name>
</gene>
<organism evidence="1 2">
    <name type="scientific">Spiromyces aspiralis</name>
    <dbReference type="NCBI Taxonomy" id="68401"/>
    <lineage>
        <taxon>Eukaryota</taxon>
        <taxon>Fungi</taxon>
        <taxon>Fungi incertae sedis</taxon>
        <taxon>Zoopagomycota</taxon>
        <taxon>Kickxellomycotina</taxon>
        <taxon>Kickxellomycetes</taxon>
        <taxon>Kickxellales</taxon>
        <taxon>Kickxellaceae</taxon>
        <taxon>Spiromyces</taxon>
    </lineage>
</organism>
<reference evidence="1" key="1">
    <citation type="submission" date="2022-06" db="EMBL/GenBank/DDBJ databases">
        <title>Phylogenomic reconstructions and comparative analyses of Kickxellomycotina fungi.</title>
        <authorList>
            <person name="Reynolds N.K."/>
            <person name="Stajich J.E."/>
            <person name="Barry K."/>
            <person name="Grigoriev I.V."/>
            <person name="Crous P."/>
            <person name="Smith M.E."/>
        </authorList>
    </citation>
    <scope>NUCLEOTIDE SEQUENCE</scope>
    <source>
        <strain evidence="1">RSA 2271</strain>
    </source>
</reference>
<feature type="non-terminal residue" evidence="1">
    <location>
        <position position="254"/>
    </location>
</feature>
<name>A0ACC1HUB8_9FUNG</name>
<protein>
    <submittedName>
        <fullName evidence="1">Uncharacterized protein</fullName>
    </submittedName>
</protein>
<keyword evidence="2" id="KW-1185">Reference proteome</keyword>